<dbReference type="GO" id="GO:0003824">
    <property type="term" value="F:catalytic activity"/>
    <property type="evidence" value="ECO:0007669"/>
    <property type="project" value="UniProtKB-KW"/>
</dbReference>
<dbReference type="AlphaFoldDB" id="A0AAD5S055"/>
<accession>A0AAD5S055</accession>
<name>A0AAD5S055_9FUNG</name>
<dbReference type="PANTHER" id="PTHR37984:SF5">
    <property type="entry name" value="PROTEIN NYNRIN-LIKE"/>
    <property type="match status" value="1"/>
</dbReference>
<evidence type="ECO:0000259" key="2">
    <source>
        <dbReference type="Pfam" id="PF17919"/>
    </source>
</evidence>
<dbReference type="EMBL" id="JADGJD010002798">
    <property type="protein sequence ID" value="KAJ3028430.1"/>
    <property type="molecule type" value="Genomic_DNA"/>
</dbReference>
<feature type="domain" description="Reverse transcriptase/retrotransposon-derived protein RNase H-like" evidence="2">
    <location>
        <begin position="22"/>
        <end position="114"/>
    </location>
</feature>
<dbReference type="Proteomes" id="UP001212841">
    <property type="component" value="Unassembled WGS sequence"/>
</dbReference>
<gene>
    <name evidence="3" type="ORF">HK097_005954</name>
</gene>
<evidence type="ECO:0000313" key="3">
    <source>
        <dbReference type="EMBL" id="KAJ3028430.1"/>
    </source>
</evidence>
<dbReference type="InterPro" id="IPR043502">
    <property type="entry name" value="DNA/RNA_pol_sf"/>
</dbReference>
<feature type="non-terminal residue" evidence="3">
    <location>
        <position position="282"/>
    </location>
</feature>
<dbReference type="Gene3D" id="1.10.340.70">
    <property type="match status" value="1"/>
</dbReference>
<dbReference type="PANTHER" id="PTHR37984">
    <property type="entry name" value="PROTEIN CBG26694"/>
    <property type="match status" value="1"/>
</dbReference>
<sequence>LYGGDFKKPAAFVEEWKSKSEYAGALHKIKKAIENVVGTRVFDPNRPVIIACDGSGIALGAMAGHAKNPEDDNNLTAETLYLACAYLSRKLHGAERNYSQPEGEFLAIIYALLKNSVSANKRVEKWRMCIALFPLDAGYPQFIFRAGKKQKDVDPLSRIEVERNEDSPSDLDEYIEELVMDPMEIMVNLVVLGWEPYDDILRWLSGAGLDHLDFNTAKKIRRQALKYCIVEDRLYRRVAPGGALRKVSRKEELSEIMEEVHGGVLGHLSKYSTYHVMSQRLY</sequence>
<evidence type="ECO:0000313" key="4">
    <source>
        <dbReference type="Proteomes" id="UP001212841"/>
    </source>
</evidence>
<evidence type="ECO:0000256" key="1">
    <source>
        <dbReference type="ARBA" id="ARBA00023268"/>
    </source>
</evidence>
<dbReference type="InterPro" id="IPR041577">
    <property type="entry name" value="RT_RNaseH_2"/>
</dbReference>
<protein>
    <recommendedName>
        <fullName evidence="2">Reverse transcriptase/retrotransposon-derived protein RNase H-like domain-containing protein</fullName>
    </recommendedName>
</protein>
<keyword evidence="4" id="KW-1185">Reference proteome</keyword>
<organism evidence="3 4">
    <name type="scientific">Rhizophlyctis rosea</name>
    <dbReference type="NCBI Taxonomy" id="64517"/>
    <lineage>
        <taxon>Eukaryota</taxon>
        <taxon>Fungi</taxon>
        <taxon>Fungi incertae sedis</taxon>
        <taxon>Chytridiomycota</taxon>
        <taxon>Chytridiomycota incertae sedis</taxon>
        <taxon>Chytridiomycetes</taxon>
        <taxon>Rhizophlyctidales</taxon>
        <taxon>Rhizophlyctidaceae</taxon>
        <taxon>Rhizophlyctis</taxon>
    </lineage>
</organism>
<proteinExistence type="predicted"/>
<keyword evidence="1" id="KW-0511">Multifunctional enzyme</keyword>
<comment type="caution">
    <text evidence="3">The sequence shown here is derived from an EMBL/GenBank/DDBJ whole genome shotgun (WGS) entry which is preliminary data.</text>
</comment>
<dbReference type="SUPFAM" id="SSF56672">
    <property type="entry name" value="DNA/RNA polymerases"/>
    <property type="match status" value="1"/>
</dbReference>
<reference evidence="3" key="1">
    <citation type="submission" date="2020-05" db="EMBL/GenBank/DDBJ databases">
        <title>Phylogenomic resolution of chytrid fungi.</title>
        <authorList>
            <person name="Stajich J.E."/>
            <person name="Amses K."/>
            <person name="Simmons R."/>
            <person name="Seto K."/>
            <person name="Myers J."/>
            <person name="Bonds A."/>
            <person name="Quandt C.A."/>
            <person name="Barry K."/>
            <person name="Liu P."/>
            <person name="Grigoriev I."/>
            <person name="Longcore J.E."/>
            <person name="James T.Y."/>
        </authorList>
    </citation>
    <scope>NUCLEOTIDE SEQUENCE</scope>
    <source>
        <strain evidence="3">JEL0318</strain>
    </source>
</reference>
<dbReference type="InterPro" id="IPR050951">
    <property type="entry name" value="Retrovirus_Pol_polyprotein"/>
</dbReference>
<dbReference type="Pfam" id="PF17919">
    <property type="entry name" value="RT_RNaseH_2"/>
    <property type="match status" value="1"/>
</dbReference>